<dbReference type="AlphaFoldDB" id="A0A6L3SZ92"/>
<gene>
    <name evidence="1" type="ORF">F6X53_19220</name>
</gene>
<accession>A0A6L3SZ92</accession>
<comment type="caution">
    <text evidence="1">The sequence shown here is derived from an EMBL/GenBank/DDBJ whole genome shotgun (WGS) entry which is preliminary data.</text>
</comment>
<dbReference type="EMBL" id="VZZK01000021">
    <property type="protein sequence ID" value="KAB1077444.1"/>
    <property type="molecule type" value="Genomic_DNA"/>
</dbReference>
<name>A0A6L3SZ92_9HYPH</name>
<dbReference type="Proteomes" id="UP000474159">
    <property type="component" value="Unassembled WGS sequence"/>
</dbReference>
<sequence length="68" mass="7637">MNVVNFQEYKQRLAKKQDRNKIISSSTVLELDSSEFYGSISDNSIDEVIDSLAEALDYAKECGCGNQK</sequence>
<protein>
    <submittedName>
        <fullName evidence="1">Uncharacterized protein</fullName>
    </submittedName>
</protein>
<reference evidence="1 2" key="1">
    <citation type="submission" date="2019-09" db="EMBL/GenBank/DDBJ databases">
        <title>YIM 48816 draft genome.</title>
        <authorList>
            <person name="Jiang L."/>
        </authorList>
    </citation>
    <scope>NUCLEOTIDE SEQUENCE [LARGE SCALE GENOMIC DNA]</scope>
    <source>
        <strain evidence="1 2">YIM 48816</strain>
    </source>
</reference>
<organism evidence="1 2">
    <name type="scientific">Methylobacterium soli</name>
    <dbReference type="NCBI Taxonomy" id="553447"/>
    <lineage>
        <taxon>Bacteria</taxon>
        <taxon>Pseudomonadati</taxon>
        <taxon>Pseudomonadota</taxon>
        <taxon>Alphaproteobacteria</taxon>
        <taxon>Hyphomicrobiales</taxon>
        <taxon>Methylobacteriaceae</taxon>
        <taxon>Methylobacterium</taxon>
    </lineage>
</organism>
<evidence type="ECO:0000313" key="1">
    <source>
        <dbReference type="EMBL" id="KAB1077444.1"/>
    </source>
</evidence>
<evidence type="ECO:0000313" key="2">
    <source>
        <dbReference type="Proteomes" id="UP000474159"/>
    </source>
</evidence>
<keyword evidence="2" id="KW-1185">Reference proteome</keyword>
<dbReference type="RefSeq" id="WP_151001804.1">
    <property type="nucleotide sequence ID" value="NZ_BPQY01000544.1"/>
</dbReference>
<proteinExistence type="predicted"/>